<evidence type="ECO:0000313" key="2">
    <source>
        <dbReference type="Proteomes" id="UP001302602"/>
    </source>
</evidence>
<dbReference type="PANTHER" id="PTHR28152:SF1">
    <property type="entry name" value="HYDROXYACYL-THIOESTER DEHYDRATASE TYPE 2, MITOCHONDRIAL"/>
    <property type="match status" value="1"/>
</dbReference>
<dbReference type="InterPro" id="IPR052741">
    <property type="entry name" value="Mitochondrial_HTD2"/>
</dbReference>
<reference evidence="1" key="2">
    <citation type="submission" date="2023-05" db="EMBL/GenBank/DDBJ databases">
        <authorList>
            <consortium name="Lawrence Berkeley National Laboratory"/>
            <person name="Steindorff A."/>
            <person name="Hensen N."/>
            <person name="Bonometti L."/>
            <person name="Westerberg I."/>
            <person name="Brannstrom I.O."/>
            <person name="Guillou S."/>
            <person name="Cros-Aarteil S."/>
            <person name="Calhoun S."/>
            <person name="Haridas S."/>
            <person name="Kuo A."/>
            <person name="Mondo S."/>
            <person name="Pangilinan J."/>
            <person name="Riley R."/>
            <person name="Labutti K."/>
            <person name="Andreopoulos B."/>
            <person name="Lipzen A."/>
            <person name="Chen C."/>
            <person name="Yanf M."/>
            <person name="Daum C."/>
            <person name="Ng V."/>
            <person name="Clum A."/>
            <person name="Ohm R."/>
            <person name="Martin F."/>
            <person name="Silar P."/>
            <person name="Natvig D."/>
            <person name="Lalanne C."/>
            <person name="Gautier V."/>
            <person name="Ament-Velasquez S.L."/>
            <person name="Kruys A."/>
            <person name="Hutchinson M.I."/>
            <person name="Powell A.J."/>
            <person name="Barry K."/>
            <person name="Miller A.N."/>
            <person name="Grigoriev I.V."/>
            <person name="Debuchy R."/>
            <person name="Gladieux P."/>
            <person name="Thoren M.H."/>
            <person name="Johannesson H."/>
        </authorList>
    </citation>
    <scope>NUCLEOTIDE SEQUENCE</scope>
    <source>
        <strain evidence="1">CBS 731.68</strain>
    </source>
</reference>
<dbReference type="GeneID" id="87831996"/>
<accession>A0AAN6TZM8</accession>
<dbReference type="InterPro" id="IPR029069">
    <property type="entry name" value="HotDog_dom_sf"/>
</dbReference>
<dbReference type="Gene3D" id="3.10.129.10">
    <property type="entry name" value="Hotdog Thioesterase"/>
    <property type="match status" value="1"/>
</dbReference>
<evidence type="ECO:0008006" key="3">
    <source>
        <dbReference type="Google" id="ProtNLM"/>
    </source>
</evidence>
<dbReference type="PANTHER" id="PTHR28152">
    <property type="entry name" value="HYDROXYACYL-THIOESTER DEHYDRATASE TYPE 2, MITOCHONDRIAL"/>
    <property type="match status" value="1"/>
</dbReference>
<dbReference type="GO" id="GO:0005739">
    <property type="term" value="C:mitochondrion"/>
    <property type="evidence" value="ECO:0007669"/>
    <property type="project" value="TreeGrafter"/>
</dbReference>
<organism evidence="1 2">
    <name type="scientific">Parathielavia appendiculata</name>
    <dbReference type="NCBI Taxonomy" id="2587402"/>
    <lineage>
        <taxon>Eukaryota</taxon>
        <taxon>Fungi</taxon>
        <taxon>Dikarya</taxon>
        <taxon>Ascomycota</taxon>
        <taxon>Pezizomycotina</taxon>
        <taxon>Sordariomycetes</taxon>
        <taxon>Sordariomycetidae</taxon>
        <taxon>Sordariales</taxon>
        <taxon>Chaetomiaceae</taxon>
        <taxon>Parathielavia</taxon>
    </lineage>
</organism>
<proteinExistence type="predicted"/>
<protein>
    <recommendedName>
        <fullName evidence="3">Hydroxyacyl-thioester dehydratase type 2, mitochondrial</fullName>
    </recommendedName>
</protein>
<dbReference type="EMBL" id="MU853229">
    <property type="protein sequence ID" value="KAK4123220.1"/>
    <property type="molecule type" value="Genomic_DNA"/>
</dbReference>
<sequence length="425" mass="47841">MRPSILSSFLRRHGLPIKLRPQRPRYTSHLHDANSKPTATQPFQVETYLESSRQKFTSQPPTIIPDILSSTHSHLLTLSLADHVPSMFPPDHQLLLSKRSLLPSIHHSLPPPDEKDLVLPQGHHLVYFPLQLPPSQLMPDGTDPAHWPGPPFVRRMWAGGRVVFREGWRELMRMDGRRVVCIERVVPDAVEVRTMKSAGVDREEKEEEEEEGMERVFVDVQRLYGAVPVGKGVVTDEEVGRGLLDGKGVAVEEARRLVFMRERRGLVKGISARKVIKATAVPEFTFPLKPDNTLLFHFSALTYNAHAIHIDPYYARYREGYPGLLVHGPLTLVLMLSALRAALVRLQSQAWPTTSTPEQSGWMPSVKSITYRNLAPLFSNEDMRVCLRRTKPKGDDLSWHVWVEGPEGGIAVKGHAVSTGVVRPS</sequence>
<dbReference type="Proteomes" id="UP001302602">
    <property type="component" value="Unassembled WGS sequence"/>
</dbReference>
<name>A0AAN6TZM8_9PEZI</name>
<comment type="caution">
    <text evidence="1">The sequence shown here is derived from an EMBL/GenBank/DDBJ whole genome shotgun (WGS) entry which is preliminary data.</text>
</comment>
<evidence type="ECO:0000313" key="1">
    <source>
        <dbReference type="EMBL" id="KAK4123220.1"/>
    </source>
</evidence>
<dbReference type="RefSeq" id="XP_062646991.1">
    <property type="nucleotide sequence ID" value="XM_062795227.1"/>
</dbReference>
<dbReference type="AlphaFoldDB" id="A0AAN6TZM8"/>
<reference evidence="1" key="1">
    <citation type="journal article" date="2023" name="Mol. Phylogenet. Evol.">
        <title>Genome-scale phylogeny and comparative genomics of the fungal order Sordariales.</title>
        <authorList>
            <person name="Hensen N."/>
            <person name="Bonometti L."/>
            <person name="Westerberg I."/>
            <person name="Brannstrom I.O."/>
            <person name="Guillou S."/>
            <person name="Cros-Aarteil S."/>
            <person name="Calhoun S."/>
            <person name="Haridas S."/>
            <person name="Kuo A."/>
            <person name="Mondo S."/>
            <person name="Pangilinan J."/>
            <person name="Riley R."/>
            <person name="LaButti K."/>
            <person name="Andreopoulos B."/>
            <person name="Lipzen A."/>
            <person name="Chen C."/>
            <person name="Yan M."/>
            <person name="Daum C."/>
            <person name="Ng V."/>
            <person name="Clum A."/>
            <person name="Steindorff A."/>
            <person name="Ohm R.A."/>
            <person name="Martin F."/>
            <person name="Silar P."/>
            <person name="Natvig D.O."/>
            <person name="Lalanne C."/>
            <person name="Gautier V."/>
            <person name="Ament-Velasquez S.L."/>
            <person name="Kruys A."/>
            <person name="Hutchinson M.I."/>
            <person name="Powell A.J."/>
            <person name="Barry K."/>
            <person name="Miller A.N."/>
            <person name="Grigoriev I.V."/>
            <person name="Debuchy R."/>
            <person name="Gladieux P."/>
            <person name="Hiltunen Thoren M."/>
            <person name="Johannesson H."/>
        </authorList>
    </citation>
    <scope>NUCLEOTIDE SEQUENCE</scope>
    <source>
        <strain evidence="1">CBS 731.68</strain>
    </source>
</reference>
<keyword evidence="2" id="KW-1185">Reference proteome</keyword>
<dbReference type="SUPFAM" id="SSF54637">
    <property type="entry name" value="Thioesterase/thiol ester dehydrase-isomerase"/>
    <property type="match status" value="1"/>
</dbReference>
<dbReference type="GO" id="GO:0019171">
    <property type="term" value="F:(3R)-hydroxyacyl-[acyl-carrier-protein] dehydratase activity"/>
    <property type="evidence" value="ECO:0007669"/>
    <property type="project" value="TreeGrafter"/>
</dbReference>
<gene>
    <name evidence="1" type="ORF">N657DRAFT_664277</name>
</gene>